<dbReference type="PRINTS" id="PR00081">
    <property type="entry name" value="GDHRDH"/>
</dbReference>
<reference evidence="2 3" key="1">
    <citation type="submission" date="2016-10" db="EMBL/GenBank/DDBJ databases">
        <authorList>
            <person name="de Groot N.N."/>
        </authorList>
    </citation>
    <scope>NUCLEOTIDE SEQUENCE [LARGE SCALE GENOMIC DNA]</scope>
    <source>
        <strain evidence="2 3">DSM 19938</strain>
    </source>
</reference>
<dbReference type="InterPro" id="IPR036291">
    <property type="entry name" value="NAD(P)-bd_dom_sf"/>
</dbReference>
<dbReference type="Gene3D" id="3.40.50.720">
    <property type="entry name" value="NAD(P)-binding Rossmann-like Domain"/>
    <property type="match status" value="1"/>
</dbReference>
<dbReference type="SUPFAM" id="SSF51735">
    <property type="entry name" value="NAD(P)-binding Rossmann-fold domains"/>
    <property type="match status" value="1"/>
</dbReference>
<dbReference type="STRING" id="408657.SAMN04487995_2613"/>
<keyword evidence="3" id="KW-1185">Reference proteome</keyword>
<protein>
    <submittedName>
        <fullName evidence="2">Short-chain dehydrogenase</fullName>
    </submittedName>
</protein>
<dbReference type="InterPro" id="IPR002347">
    <property type="entry name" value="SDR_fam"/>
</dbReference>
<accession>A0A1H6UM29</accession>
<dbReference type="AlphaFoldDB" id="A0A1H6UM29"/>
<name>A0A1H6UM29_9BACT</name>
<evidence type="ECO:0000256" key="1">
    <source>
        <dbReference type="RuleBase" id="RU000363"/>
    </source>
</evidence>
<dbReference type="RefSeq" id="WP_090335613.1">
    <property type="nucleotide sequence ID" value="NZ_FNXY01000004.1"/>
</dbReference>
<dbReference type="OrthoDB" id="9786056at2"/>
<gene>
    <name evidence="2" type="ORF">SAMN04487995_2613</name>
</gene>
<proteinExistence type="inferred from homology"/>
<dbReference type="PANTHER" id="PTHR43976:SF9">
    <property type="entry name" value="OXIDOREDUCTASE"/>
    <property type="match status" value="1"/>
</dbReference>
<dbReference type="InterPro" id="IPR051911">
    <property type="entry name" value="SDR_oxidoreductase"/>
</dbReference>
<dbReference type="Pfam" id="PF00106">
    <property type="entry name" value="adh_short"/>
    <property type="match status" value="1"/>
</dbReference>
<dbReference type="PANTHER" id="PTHR43976">
    <property type="entry name" value="SHORT CHAIN DEHYDROGENASE"/>
    <property type="match status" value="1"/>
</dbReference>
<dbReference type="Proteomes" id="UP000199532">
    <property type="component" value="Unassembled WGS sequence"/>
</dbReference>
<evidence type="ECO:0000313" key="3">
    <source>
        <dbReference type="Proteomes" id="UP000199532"/>
    </source>
</evidence>
<organism evidence="2 3">
    <name type="scientific">Dyadobacter koreensis</name>
    <dbReference type="NCBI Taxonomy" id="408657"/>
    <lineage>
        <taxon>Bacteria</taxon>
        <taxon>Pseudomonadati</taxon>
        <taxon>Bacteroidota</taxon>
        <taxon>Cytophagia</taxon>
        <taxon>Cytophagales</taxon>
        <taxon>Spirosomataceae</taxon>
        <taxon>Dyadobacter</taxon>
    </lineage>
</organism>
<dbReference type="PRINTS" id="PR00080">
    <property type="entry name" value="SDRFAMILY"/>
</dbReference>
<sequence>MANIILTGTSSGFGLLTAKILAKKGHNVFATMRNVQTKNSAAAQSLKDWAITEGVKIQIIEADVTDDHSVKAALENITSQTSDIIDVLINNAGTGYIGLNETLSAKQVDQIFQINVIAADRMIKAVLPFMHRNKSGLIINISSVTSRQNIPVMGVYSASKAAIDALSVSYYYELKSSGIDIAIIQPGAYQSTDIVSKQMIPDNPDAIKQYGEDMINYTNAVFQYFEPTSSSPDPGEVAHLIADIIETPSEKRALTNVIGAGPLGEVITSINDSIQNLVETILNARGVKA</sequence>
<dbReference type="EMBL" id="FNXY01000004">
    <property type="protein sequence ID" value="SEI93371.1"/>
    <property type="molecule type" value="Genomic_DNA"/>
</dbReference>
<evidence type="ECO:0000313" key="2">
    <source>
        <dbReference type="EMBL" id="SEI93371.1"/>
    </source>
</evidence>
<comment type="similarity">
    <text evidence="1">Belongs to the short-chain dehydrogenases/reductases (SDR) family.</text>
</comment>